<dbReference type="EMBL" id="JAUSRV010000006">
    <property type="protein sequence ID" value="MDP9971414.1"/>
    <property type="molecule type" value="Genomic_DNA"/>
</dbReference>
<organism evidence="2 3">
    <name type="scientific">Variovorax paradoxus</name>
    <dbReference type="NCBI Taxonomy" id="34073"/>
    <lineage>
        <taxon>Bacteria</taxon>
        <taxon>Pseudomonadati</taxon>
        <taxon>Pseudomonadota</taxon>
        <taxon>Betaproteobacteria</taxon>
        <taxon>Burkholderiales</taxon>
        <taxon>Comamonadaceae</taxon>
        <taxon>Variovorax</taxon>
    </lineage>
</organism>
<dbReference type="RefSeq" id="WP_307593990.1">
    <property type="nucleotide sequence ID" value="NZ_JAUSRV010000006.1"/>
</dbReference>
<name>A0AAW8EFZ0_VARPD</name>
<evidence type="ECO:0000313" key="2">
    <source>
        <dbReference type="EMBL" id="MDP9971414.1"/>
    </source>
</evidence>
<feature type="compositionally biased region" description="Basic and acidic residues" evidence="1">
    <location>
        <begin position="106"/>
        <end position="123"/>
    </location>
</feature>
<dbReference type="Proteomes" id="UP001224845">
    <property type="component" value="Unassembled WGS sequence"/>
</dbReference>
<proteinExistence type="predicted"/>
<feature type="compositionally biased region" description="Basic residues" evidence="1">
    <location>
        <begin position="124"/>
        <end position="141"/>
    </location>
</feature>
<dbReference type="AlphaFoldDB" id="A0AAW8EFZ0"/>
<sequence>MTTIASDRREGLDRRITLSGRTFPQRATYLGQMLGLRLDPTKLDEPLSPEQLFKTRPSLGDPACIPVDRTLVFADSRLESIADRTTTVDFCRLPEANDSVDCILRRANDNPARKGATPEERLDRGRRHHRGVQFHSQRASR</sequence>
<evidence type="ECO:0000313" key="3">
    <source>
        <dbReference type="Proteomes" id="UP001224845"/>
    </source>
</evidence>
<evidence type="ECO:0000256" key="1">
    <source>
        <dbReference type="SAM" id="MobiDB-lite"/>
    </source>
</evidence>
<accession>A0AAW8EFZ0</accession>
<comment type="caution">
    <text evidence="2">The sequence shown here is derived from an EMBL/GenBank/DDBJ whole genome shotgun (WGS) entry which is preliminary data.</text>
</comment>
<reference evidence="2" key="1">
    <citation type="submission" date="2023-07" db="EMBL/GenBank/DDBJ databases">
        <title>Sorghum-associated microbial communities from plants grown in Nebraska, USA.</title>
        <authorList>
            <person name="Schachtman D."/>
        </authorList>
    </citation>
    <scope>NUCLEOTIDE SEQUENCE</scope>
    <source>
        <strain evidence="2">DS3315</strain>
    </source>
</reference>
<protein>
    <submittedName>
        <fullName evidence="2">Uncharacterized protein</fullName>
    </submittedName>
</protein>
<feature type="region of interest" description="Disordered" evidence="1">
    <location>
        <begin position="106"/>
        <end position="141"/>
    </location>
</feature>
<gene>
    <name evidence="2" type="ORF">J2W39_002651</name>
</gene>